<proteinExistence type="predicted"/>
<keyword evidence="2" id="KW-1185">Reference proteome</keyword>
<sequence>MLSMMPSQKQQQQQLMGQLSKAANMLQNQLIGQQNSVGDIEQQLQQRLLGQQSNLPKLQQQQQQINHALIFCVLFVSVLLWFLYLV</sequence>
<name>A0ACC0X1L4_9ROSI</name>
<protein>
    <submittedName>
        <fullName evidence="1">Uncharacterized protein</fullName>
    </submittedName>
</protein>
<comment type="caution">
    <text evidence="1">The sequence shown here is derived from an EMBL/GenBank/DDBJ whole genome shotgun (WGS) entry which is preliminary data.</text>
</comment>
<organism evidence="1 2">
    <name type="scientific">Pistacia integerrima</name>
    <dbReference type="NCBI Taxonomy" id="434235"/>
    <lineage>
        <taxon>Eukaryota</taxon>
        <taxon>Viridiplantae</taxon>
        <taxon>Streptophyta</taxon>
        <taxon>Embryophyta</taxon>
        <taxon>Tracheophyta</taxon>
        <taxon>Spermatophyta</taxon>
        <taxon>Magnoliopsida</taxon>
        <taxon>eudicotyledons</taxon>
        <taxon>Gunneridae</taxon>
        <taxon>Pentapetalae</taxon>
        <taxon>rosids</taxon>
        <taxon>malvids</taxon>
        <taxon>Sapindales</taxon>
        <taxon>Anacardiaceae</taxon>
        <taxon>Pistacia</taxon>
    </lineage>
</organism>
<dbReference type="EMBL" id="CM047750">
    <property type="protein sequence ID" value="KAJ0008358.1"/>
    <property type="molecule type" value="Genomic_DNA"/>
</dbReference>
<evidence type="ECO:0000313" key="2">
    <source>
        <dbReference type="Proteomes" id="UP001163603"/>
    </source>
</evidence>
<evidence type="ECO:0000313" key="1">
    <source>
        <dbReference type="EMBL" id="KAJ0008358.1"/>
    </source>
</evidence>
<gene>
    <name evidence="1" type="ORF">Pint_30222</name>
</gene>
<dbReference type="Proteomes" id="UP001163603">
    <property type="component" value="Chromosome 15"/>
</dbReference>
<reference evidence="2" key="1">
    <citation type="journal article" date="2023" name="G3 (Bethesda)">
        <title>Genome assembly and association tests identify interacting loci associated with vigor, precocity, and sex in interspecific pistachio rootstocks.</title>
        <authorList>
            <person name="Palmer W."/>
            <person name="Jacygrad E."/>
            <person name="Sagayaradj S."/>
            <person name="Cavanaugh K."/>
            <person name="Han R."/>
            <person name="Bertier L."/>
            <person name="Beede B."/>
            <person name="Kafkas S."/>
            <person name="Golino D."/>
            <person name="Preece J."/>
            <person name="Michelmore R."/>
        </authorList>
    </citation>
    <scope>NUCLEOTIDE SEQUENCE [LARGE SCALE GENOMIC DNA]</scope>
</reference>
<accession>A0ACC0X1L4</accession>